<proteinExistence type="predicted"/>
<dbReference type="Gene3D" id="1.10.287.410">
    <property type="match status" value="1"/>
</dbReference>
<dbReference type="OrthoDB" id="443318at2759"/>
<dbReference type="Proteomes" id="UP000327118">
    <property type="component" value="Unassembled WGS sequence"/>
</dbReference>
<organism evidence="1 2">
    <name type="scientific">Aspergillus coremiiformis</name>
    <dbReference type="NCBI Taxonomy" id="138285"/>
    <lineage>
        <taxon>Eukaryota</taxon>
        <taxon>Fungi</taxon>
        <taxon>Dikarya</taxon>
        <taxon>Ascomycota</taxon>
        <taxon>Pezizomycotina</taxon>
        <taxon>Eurotiomycetes</taxon>
        <taxon>Eurotiomycetidae</taxon>
        <taxon>Eurotiales</taxon>
        <taxon>Aspergillaceae</taxon>
        <taxon>Aspergillus</taxon>
        <taxon>Aspergillus subgen. Circumdati</taxon>
    </lineage>
</organism>
<sequence>MSGAQQVHVPQRVHYRHCKTLRSTNPAVTDPVFKPRCTMANNKPRRMDIAEACARTPDPTVCHAAESVCYEGVVGWYDEVVTDSILRTI</sequence>
<accession>A0A5N6ZCT5</accession>
<name>A0A5N6ZCT5_9EURO</name>
<keyword evidence="2" id="KW-1185">Reference proteome</keyword>
<reference evidence="2" key="1">
    <citation type="submission" date="2019-04" db="EMBL/GenBank/DDBJ databases">
        <title>Friends and foes A comparative genomics studyof 23 Aspergillus species from section Flavi.</title>
        <authorList>
            <consortium name="DOE Joint Genome Institute"/>
            <person name="Kjaerbolling I."/>
            <person name="Vesth T."/>
            <person name="Frisvad J.C."/>
            <person name="Nybo J.L."/>
            <person name="Theobald S."/>
            <person name="Kildgaard S."/>
            <person name="Isbrandt T."/>
            <person name="Kuo A."/>
            <person name="Sato A."/>
            <person name="Lyhne E.K."/>
            <person name="Kogle M.E."/>
            <person name="Wiebenga A."/>
            <person name="Kun R.S."/>
            <person name="Lubbers R.J."/>
            <person name="Makela M.R."/>
            <person name="Barry K."/>
            <person name="Chovatia M."/>
            <person name="Clum A."/>
            <person name="Daum C."/>
            <person name="Haridas S."/>
            <person name="He G."/>
            <person name="LaButti K."/>
            <person name="Lipzen A."/>
            <person name="Mondo S."/>
            <person name="Riley R."/>
            <person name="Salamov A."/>
            <person name="Simmons B.A."/>
            <person name="Magnuson J.K."/>
            <person name="Henrissat B."/>
            <person name="Mortensen U.H."/>
            <person name="Larsen T.O."/>
            <person name="Devries R.P."/>
            <person name="Grigoriev I.V."/>
            <person name="Machida M."/>
            <person name="Baker S.E."/>
            <person name="Andersen M.R."/>
        </authorList>
    </citation>
    <scope>NUCLEOTIDE SEQUENCE [LARGE SCALE GENOMIC DNA]</scope>
    <source>
        <strain evidence="2">CBS 553.77</strain>
    </source>
</reference>
<dbReference type="EMBL" id="ML739070">
    <property type="protein sequence ID" value="KAE8354559.1"/>
    <property type="molecule type" value="Genomic_DNA"/>
</dbReference>
<dbReference type="AlphaFoldDB" id="A0A5N6ZCT5"/>
<evidence type="ECO:0000313" key="1">
    <source>
        <dbReference type="EMBL" id="KAE8354559.1"/>
    </source>
</evidence>
<evidence type="ECO:0000313" key="2">
    <source>
        <dbReference type="Proteomes" id="UP000327118"/>
    </source>
</evidence>
<gene>
    <name evidence="1" type="ORF">BDV28DRAFT_130759</name>
</gene>
<protein>
    <submittedName>
        <fullName evidence="1">Uncharacterized protein</fullName>
    </submittedName>
</protein>